<dbReference type="SUPFAM" id="SSF55729">
    <property type="entry name" value="Acyl-CoA N-acyltransferases (Nat)"/>
    <property type="match status" value="1"/>
</dbReference>
<evidence type="ECO:0000313" key="3">
    <source>
        <dbReference type="Proteomes" id="UP000293142"/>
    </source>
</evidence>
<keyword evidence="2" id="KW-0808">Transferase</keyword>
<dbReference type="RefSeq" id="WP_131013790.1">
    <property type="nucleotide sequence ID" value="NZ_SIRE01000008.1"/>
</dbReference>
<dbReference type="PROSITE" id="PS51186">
    <property type="entry name" value="GNAT"/>
    <property type="match status" value="1"/>
</dbReference>
<reference evidence="2 3" key="1">
    <citation type="submission" date="2019-02" db="EMBL/GenBank/DDBJ databases">
        <title>Paenibacillus sp. nov., isolated from surface-sterilized tissue of Thalictrum simplex L.</title>
        <authorList>
            <person name="Tuo L."/>
        </authorList>
    </citation>
    <scope>NUCLEOTIDE SEQUENCE [LARGE SCALE GENOMIC DNA]</scope>
    <source>
        <strain evidence="2 3">N2SHLJ1</strain>
    </source>
</reference>
<evidence type="ECO:0000313" key="2">
    <source>
        <dbReference type="EMBL" id="TBL79153.1"/>
    </source>
</evidence>
<dbReference type="AlphaFoldDB" id="A0A4Q9DUD8"/>
<dbReference type="PANTHER" id="PTHR43617:SF30">
    <property type="entry name" value="HISTONE ACETYLTRANSFERASE"/>
    <property type="match status" value="1"/>
</dbReference>
<dbReference type="CDD" id="cd04301">
    <property type="entry name" value="NAT_SF"/>
    <property type="match status" value="1"/>
</dbReference>
<comment type="caution">
    <text evidence="2">The sequence shown here is derived from an EMBL/GenBank/DDBJ whole genome shotgun (WGS) entry which is preliminary data.</text>
</comment>
<feature type="domain" description="N-acetyltransferase" evidence="1">
    <location>
        <begin position="1"/>
        <end position="166"/>
    </location>
</feature>
<keyword evidence="3" id="KW-1185">Reference proteome</keyword>
<dbReference type="Proteomes" id="UP000293142">
    <property type="component" value="Unassembled WGS sequence"/>
</dbReference>
<dbReference type="Gene3D" id="3.40.630.30">
    <property type="match status" value="1"/>
</dbReference>
<organism evidence="2 3">
    <name type="scientific">Paenibacillus thalictri</name>
    <dbReference type="NCBI Taxonomy" id="2527873"/>
    <lineage>
        <taxon>Bacteria</taxon>
        <taxon>Bacillati</taxon>
        <taxon>Bacillota</taxon>
        <taxon>Bacilli</taxon>
        <taxon>Bacillales</taxon>
        <taxon>Paenibacillaceae</taxon>
        <taxon>Paenibacillus</taxon>
    </lineage>
</organism>
<proteinExistence type="predicted"/>
<dbReference type="InterPro" id="IPR050276">
    <property type="entry name" value="MshD_Acetyltransferase"/>
</dbReference>
<sequence>MKIREARIEDADKIAKVHVDSWQTTYKGIISESYLSNLSVEKRKKSWLWTFENLIVDEKIFVAEDMAGNIVGFSNGGRSRNNEFEHDGELFAIYLLKNYQRIGLGKKLFNSVVQSLKDNGYSKMMLWVLKDNPSVEFYKLQGGEVIGKKEITIGGDSLVELAIGWDRI</sequence>
<evidence type="ECO:0000259" key="1">
    <source>
        <dbReference type="PROSITE" id="PS51186"/>
    </source>
</evidence>
<dbReference type="OrthoDB" id="5292888at2"/>
<dbReference type="Pfam" id="PF00583">
    <property type="entry name" value="Acetyltransf_1"/>
    <property type="match status" value="1"/>
</dbReference>
<gene>
    <name evidence="2" type="ORF">EYB31_13135</name>
</gene>
<dbReference type="EMBL" id="SIRE01000008">
    <property type="protein sequence ID" value="TBL79153.1"/>
    <property type="molecule type" value="Genomic_DNA"/>
</dbReference>
<protein>
    <submittedName>
        <fullName evidence="2">GNAT family N-acetyltransferase</fullName>
    </submittedName>
</protein>
<accession>A0A4Q9DUD8</accession>
<dbReference type="InterPro" id="IPR000182">
    <property type="entry name" value="GNAT_dom"/>
</dbReference>
<name>A0A4Q9DUD8_9BACL</name>
<dbReference type="PANTHER" id="PTHR43617">
    <property type="entry name" value="L-AMINO ACID N-ACETYLTRANSFERASE"/>
    <property type="match status" value="1"/>
</dbReference>
<dbReference type="InterPro" id="IPR016181">
    <property type="entry name" value="Acyl_CoA_acyltransferase"/>
</dbReference>
<dbReference type="GO" id="GO:0016747">
    <property type="term" value="F:acyltransferase activity, transferring groups other than amino-acyl groups"/>
    <property type="evidence" value="ECO:0007669"/>
    <property type="project" value="InterPro"/>
</dbReference>